<evidence type="ECO:0000259" key="2">
    <source>
        <dbReference type="Pfam" id="PF13354"/>
    </source>
</evidence>
<comment type="caution">
    <text evidence="3">The sequence shown here is derived from an EMBL/GenBank/DDBJ whole genome shotgun (WGS) entry which is preliminary data.</text>
</comment>
<dbReference type="PANTHER" id="PTHR35333:SF3">
    <property type="entry name" value="BETA-LACTAMASE-TYPE TRANSPEPTIDASE FOLD CONTAINING PROTEIN"/>
    <property type="match status" value="1"/>
</dbReference>
<dbReference type="InterPro" id="IPR012338">
    <property type="entry name" value="Beta-lactam/transpept-like"/>
</dbReference>
<dbReference type="GO" id="GO:0016787">
    <property type="term" value="F:hydrolase activity"/>
    <property type="evidence" value="ECO:0007669"/>
    <property type="project" value="UniProtKB-KW"/>
</dbReference>
<feature type="domain" description="Beta-lactamase class A catalytic" evidence="2">
    <location>
        <begin position="103"/>
        <end position="282"/>
    </location>
</feature>
<dbReference type="SUPFAM" id="SSF56601">
    <property type="entry name" value="beta-lactamase/transpeptidase-like"/>
    <property type="match status" value="1"/>
</dbReference>
<proteinExistence type="predicted"/>
<dbReference type="InterPro" id="IPR045155">
    <property type="entry name" value="Beta-lactam_cat"/>
</dbReference>
<evidence type="ECO:0000313" key="3">
    <source>
        <dbReference type="EMBL" id="MCP8999651.1"/>
    </source>
</evidence>
<evidence type="ECO:0000256" key="1">
    <source>
        <dbReference type="SAM" id="Phobius"/>
    </source>
</evidence>
<protein>
    <submittedName>
        <fullName evidence="3">Class A beta-lactamase-related serine hydrolase</fullName>
    </submittedName>
</protein>
<accession>A0ABT1LR45</accession>
<organism evidence="3 4">
    <name type="scientific">Pseudarthrobacter humi</name>
    <dbReference type="NCBI Taxonomy" id="2952523"/>
    <lineage>
        <taxon>Bacteria</taxon>
        <taxon>Bacillati</taxon>
        <taxon>Actinomycetota</taxon>
        <taxon>Actinomycetes</taxon>
        <taxon>Micrococcales</taxon>
        <taxon>Micrococcaceae</taxon>
        <taxon>Pseudarthrobacter</taxon>
    </lineage>
</organism>
<feature type="transmembrane region" description="Helical" evidence="1">
    <location>
        <begin position="22"/>
        <end position="44"/>
    </location>
</feature>
<gene>
    <name evidence="3" type="ORF">NFC73_07885</name>
</gene>
<dbReference type="InterPro" id="IPR000871">
    <property type="entry name" value="Beta-lactam_class-A"/>
</dbReference>
<sequence length="317" mass="32948">MDAYSPAYPAGRHYHGAGRSPLSLVLSVAAALMVLLAAVTSAVVRSERVTGTVSAAFAGTGPVGAMAAVGAGTQVGAMAAVGAGTEDGSIARTISRVSGFRVGVAVADTAGGPVRTFGDTAAYTAASTAKLITAAAYLRLVEAGEARLDETLGKYTAAFQLKSMINSSNNDSWLLLMGRIGYQRLIQYAASIGIAYDPSDNRLSPGEVAQVLTKLYAGQLLNPSDTAQLLMYMQETNNEELIPAASGPGITVYHKYGQLGGNLHDAALLEHGGTTYALVIFTEGADSTDEAERTQMIHELTQAFVMKLFPSRQATCC</sequence>
<keyword evidence="3" id="KW-0378">Hydrolase</keyword>
<reference evidence="3 4" key="1">
    <citation type="submission" date="2022-06" db="EMBL/GenBank/DDBJ databases">
        <title>Pseudarthrobacter sp. strain RMG13 Genome sequencing and assembly.</title>
        <authorList>
            <person name="Kim I."/>
        </authorList>
    </citation>
    <scope>NUCLEOTIDE SEQUENCE [LARGE SCALE GENOMIC DNA]</scope>
    <source>
        <strain evidence="3 4">RMG13</strain>
    </source>
</reference>
<evidence type="ECO:0000313" key="4">
    <source>
        <dbReference type="Proteomes" id="UP001524318"/>
    </source>
</evidence>
<dbReference type="Gene3D" id="3.40.710.10">
    <property type="entry name" value="DD-peptidase/beta-lactamase superfamily"/>
    <property type="match status" value="1"/>
</dbReference>
<name>A0ABT1LR45_9MICC</name>
<dbReference type="RefSeq" id="WP_254749098.1">
    <property type="nucleotide sequence ID" value="NZ_JANCLV010000004.1"/>
</dbReference>
<dbReference type="Proteomes" id="UP001524318">
    <property type="component" value="Unassembled WGS sequence"/>
</dbReference>
<keyword evidence="4" id="KW-1185">Reference proteome</keyword>
<dbReference type="PANTHER" id="PTHR35333">
    <property type="entry name" value="BETA-LACTAMASE"/>
    <property type="match status" value="1"/>
</dbReference>
<keyword evidence="1" id="KW-0472">Membrane</keyword>
<keyword evidence="1" id="KW-1133">Transmembrane helix</keyword>
<dbReference type="EMBL" id="JANCLV010000004">
    <property type="protein sequence ID" value="MCP8999651.1"/>
    <property type="molecule type" value="Genomic_DNA"/>
</dbReference>
<keyword evidence="1" id="KW-0812">Transmembrane</keyword>
<dbReference type="Pfam" id="PF13354">
    <property type="entry name" value="Beta-lactamase2"/>
    <property type="match status" value="1"/>
</dbReference>